<evidence type="ECO:0000313" key="3">
    <source>
        <dbReference type="Proteomes" id="UP000660745"/>
    </source>
</evidence>
<reference evidence="2" key="1">
    <citation type="journal article" date="2014" name="Int. J. Syst. Evol. Microbiol.">
        <title>Complete genome sequence of Corynebacterium casei LMG S-19264T (=DSM 44701T), isolated from a smear-ripened cheese.</title>
        <authorList>
            <consortium name="US DOE Joint Genome Institute (JGI-PGF)"/>
            <person name="Walter F."/>
            <person name="Albersmeier A."/>
            <person name="Kalinowski J."/>
            <person name="Ruckert C."/>
        </authorList>
    </citation>
    <scope>NUCLEOTIDE SEQUENCE</scope>
    <source>
        <strain evidence="2">CGMCC 4.7430</strain>
    </source>
</reference>
<comment type="caution">
    <text evidence="2">The sequence shown here is derived from an EMBL/GenBank/DDBJ whole genome shotgun (WGS) entry which is preliminary data.</text>
</comment>
<keyword evidence="3" id="KW-1185">Reference proteome</keyword>
<dbReference type="EMBL" id="BMNK01000026">
    <property type="protein sequence ID" value="GGP17852.1"/>
    <property type="molecule type" value="Genomic_DNA"/>
</dbReference>
<proteinExistence type="predicted"/>
<gene>
    <name evidence="2" type="ORF">GCM10012278_87880</name>
</gene>
<evidence type="ECO:0000256" key="1">
    <source>
        <dbReference type="SAM" id="MobiDB-lite"/>
    </source>
</evidence>
<accession>A0A918AFY0</accession>
<sequence length="58" mass="6422">MLFDQQGGYSVAGEFDGGGQSDGPAPDHQYVHLMLIHGVSIEYADYLSQYEDIRMIQA</sequence>
<name>A0A918AFY0_9ACTN</name>
<protein>
    <submittedName>
        <fullName evidence="2">Uncharacterized protein</fullName>
    </submittedName>
</protein>
<feature type="region of interest" description="Disordered" evidence="1">
    <location>
        <begin position="1"/>
        <end position="24"/>
    </location>
</feature>
<dbReference type="AlphaFoldDB" id="A0A918AFY0"/>
<evidence type="ECO:0000313" key="2">
    <source>
        <dbReference type="EMBL" id="GGP17852.1"/>
    </source>
</evidence>
<organism evidence="2 3">
    <name type="scientific">Nonomuraea glycinis</name>
    <dbReference type="NCBI Taxonomy" id="2047744"/>
    <lineage>
        <taxon>Bacteria</taxon>
        <taxon>Bacillati</taxon>
        <taxon>Actinomycetota</taxon>
        <taxon>Actinomycetes</taxon>
        <taxon>Streptosporangiales</taxon>
        <taxon>Streptosporangiaceae</taxon>
        <taxon>Nonomuraea</taxon>
    </lineage>
</organism>
<dbReference type="Proteomes" id="UP000660745">
    <property type="component" value="Unassembled WGS sequence"/>
</dbReference>
<reference evidence="2" key="2">
    <citation type="submission" date="2020-09" db="EMBL/GenBank/DDBJ databases">
        <authorList>
            <person name="Sun Q."/>
            <person name="Zhou Y."/>
        </authorList>
    </citation>
    <scope>NUCLEOTIDE SEQUENCE</scope>
    <source>
        <strain evidence="2">CGMCC 4.7430</strain>
    </source>
</reference>